<evidence type="ECO:0000313" key="1">
    <source>
        <dbReference type="EMBL" id="QDU89250.1"/>
    </source>
</evidence>
<sequence length="167" mass="17636">MQKVRAAPHRFARRLLCLGLILVAAGCGSSRRGLVEVSGIVTLDGAPVTSGKIEFYPPSGRPSAGEIDGEGRYRLTTYEPGDGVLPGEYKVTITSVLTPDDGPVYKSFEDELNGVTANANKSGSSRPKKAGAQWIVPQKYSNRASTDLTAEVVPGGGEINFALESKP</sequence>
<gene>
    <name evidence="1" type="ORF">Pla175_26370</name>
</gene>
<reference evidence="1 2" key="1">
    <citation type="submission" date="2019-02" db="EMBL/GenBank/DDBJ databases">
        <title>Deep-cultivation of Planctomycetes and their phenomic and genomic characterization uncovers novel biology.</title>
        <authorList>
            <person name="Wiegand S."/>
            <person name="Jogler M."/>
            <person name="Boedeker C."/>
            <person name="Pinto D."/>
            <person name="Vollmers J."/>
            <person name="Rivas-Marin E."/>
            <person name="Kohn T."/>
            <person name="Peeters S.H."/>
            <person name="Heuer A."/>
            <person name="Rast P."/>
            <person name="Oberbeckmann S."/>
            <person name="Bunk B."/>
            <person name="Jeske O."/>
            <person name="Meyerdierks A."/>
            <person name="Storesund J.E."/>
            <person name="Kallscheuer N."/>
            <person name="Luecker S."/>
            <person name="Lage O.M."/>
            <person name="Pohl T."/>
            <person name="Merkel B.J."/>
            <person name="Hornburger P."/>
            <person name="Mueller R.-W."/>
            <person name="Bruemmer F."/>
            <person name="Labrenz M."/>
            <person name="Spormann A.M."/>
            <person name="Op den Camp H."/>
            <person name="Overmann J."/>
            <person name="Amann R."/>
            <person name="Jetten M.S.M."/>
            <person name="Mascher T."/>
            <person name="Medema M.H."/>
            <person name="Devos D.P."/>
            <person name="Kaster A.-K."/>
            <person name="Ovreas L."/>
            <person name="Rohde M."/>
            <person name="Galperin M.Y."/>
            <person name="Jogler C."/>
        </authorList>
    </citation>
    <scope>NUCLEOTIDE SEQUENCE [LARGE SCALE GENOMIC DNA]</scope>
    <source>
        <strain evidence="1 2">Pla175</strain>
    </source>
</reference>
<name>A0A518DCR4_9BACT</name>
<dbReference type="RefSeq" id="WP_231954398.1">
    <property type="nucleotide sequence ID" value="NZ_CP036291.1"/>
</dbReference>
<dbReference type="KEGG" id="pnd:Pla175_26370"/>
<evidence type="ECO:0008006" key="3">
    <source>
        <dbReference type="Google" id="ProtNLM"/>
    </source>
</evidence>
<protein>
    <recommendedName>
        <fullName evidence="3">Carboxypeptidase regulatory-like domain-containing protein</fullName>
    </recommendedName>
</protein>
<proteinExistence type="predicted"/>
<dbReference type="EMBL" id="CP036291">
    <property type="protein sequence ID" value="QDU89250.1"/>
    <property type="molecule type" value="Genomic_DNA"/>
</dbReference>
<keyword evidence="2" id="KW-1185">Reference proteome</keyword>
<accession>A0A518DCR4</accession>
<organism evidence="1 2">
    <name type="scientific">Pirellulimonas nuda</name>
    <dbReference type="NCBI Taxonomy" id="2528009"/>
    <lineage>
        <taxon>Bacteria</taxon>
        <taxon>Pseudomonadati</taxon>
        <taxon>Planctomycetota</taxon>
        <taxon>Planctomycetia</taxon>
        <taxon>Pirellulales</taxon>
        <taxon>Lacipirellulaceae</taxon>
        <taxon>Pirellulimonas</taxon>
    </lineage>
</organism>
<evidence type="ECO:0000313" key="2">
    <source>
        <dbReference type="Proteomes" id="UP000317429"/>
    </source>
</evidence>
<dbReference type="PROSITE" id="PS51257">
    <property type="entry name" value="PROKAR_LIPOPROTEIN"/>
    <property type="match status" value="1"/>
</dbReference>
<dbReference type="AlphaFoldDB" id="A0A518DCR4"/>
<dbReference type="Proteomes" id="UP000317429">
    <property type="component" value="Chromosome"/>
</dbReference>